<feature type="compositionally biased region" description="Low complexity" evidence="2">
    <location>
        <begin position="69"/>
        <end position="87"/>
    </location>
</feature>
<organism evidence="4 5">
    <name type="scientific">Cryphonectria parasitica (strain ATCC 38755 / EP155)</name>
    <dbReference type="NCBI Taxonomy" id="660469"/>
    <lineage>
        <taxon>Eukaryota</taxon>
        <taxon>Fungi</taxon>
        <taxon>Dikarya</taxon>
        <taxon>Ascomycota</taxon>
        <taxon>Pezizomycotina</taxon>
        <taxon>Sordariomycetes</taxon>
        <taxon>Sordariomycetidae</taxon>
        <taxon>Diaporthales</taxon>
        <taxon>Cryphonectriaceae</taxon>
        <taxon>Cryphonectria-Endothia species complex</taxon>
        <taxon>Cryphonectria</taxon>
    </lineage>
</organism>
<reference evidence="4" key="1">
    <citation type="journal article" date="2020" name="Phytopathology">
        <title>Genome sequence of the chestnut blight fungus Cryphonectria parasitica EP155: A fundamental resource for an archetypical invasive plant pathogen.</title>
        <authorList>
            <person name="Crouch J.A."/>
            <person name="Dawe A."/>
            <person name="Aerts A."/>
            <person name="Barry K."/>
            <person name="Churchill A.C.L."/>
            <person name="Grimwood J."/>
            <person name="Hillman B."/>
            <person name="Milgroom M.G."/>
            <person name="Pangilinan J."/>
            <person name="Smith M."/>
            <person name="Salamov A."/>
            <person name="Schmutz J."/>
            <person name="Yadav J."/>
            <person name="Grigoriev I.V."/>
            <person name="Nuss D."/>
        </authorList>
    </citation>
    <scope>NUCLEOTIDE SEQUENCE</scope>
    <source>
        <strain evidence="4">EP155</strain>
    </source>
</reference>
<feature type="region of interest" description="Disordered" evidence="2">
    <location>
        <begin position="56"/>
        <end position="115"/>
    </location>
</feature>
<dbReference type="PROSITE" id="PS50118">
    <property type="entry name" value="HMG_BOX_2"/>
    <property type="match status" value="1"/>
</dbReference>
<feature type="domain" description="HMG box" evidence="3">
    <location>
        <begin position="238"/>
        <end position="302"/>
    </location>
</feature>
<evidence type="ECO:0000256" key="1">
    <source>
        <dbReference type="PROSITE-ProRule" id="PRU00267"/>
    </source>
</evidence>
<proteinExistence type="predicted"/>
<dbReference type="InterPro" id="IPR009071">
    <property type="entry name" value="HMG_box_dom"/>
</dbReference>
<dbReference type="EMBL" id="MU032350">
    <property type="protein sequence ID" value="KAF3762386.1"/>
    <property type="molecule type" value="Genomic_DNA"/>
</dbReference>
<keyword evidence="1" id="KW-0539">Nucleus</keyword>
<dbReference type="GO" id="GO:0005634">
    <property type="term" value="C:nucleus"/>
    <property type="evidence" value="ECO:0007669"/>
    <property type="project" value="UniProtKB-UniRule"/>
</dbReference>
<evidence type="ECO:0000313" key="4">
    <source>
        <dbReference type="EMBL" id="KAF3762386.1"/>
    </source>
</evidence>
<keyword evidence="1" id="KW-0238">DNA-binding</keyword>
<dbReference type="AlphaFoldDB" id="A0A9P4XWY1"/>
<feature type="compositionally biased region" description="Basic residues" evidence="2">
    <location>
        <begin position="88"/>
        <end position="108"/>
    </location>
</feature>
<dbReference type="RefSeq" id="XP_040773365.1">
    <property type="nucleotide sequence ID" value="XM_040923675.1"/>
</dbReference>
<evidence type="ECO:0000259" key="3">
    <source>
        <dbReference type="PROSITE" id="PS50118"/>
    </source>
</evidence>
<dbReference type="Proteomes" id="UP000803844">
    <property type="component" value="Unassembled WGS sequence"/>
</dbReference>
<dbReference type="Gene3D" id="1.10.30.10">
    <property type="entry name" value="High mobility group box domain"/>
    <property type="match status" value="2"/>
</dbReference>
<feature type="DNA-binding region" description="HMG box" evidence="1">
    <location>
        <begin position="238"/>
        <end position="302"/>
    </location>
</feature>
<comment type="caution">
    <text evidence="4">The sequence shown here is derived from an EMBL/GenBank/DDBJ whole genome shotgun (WGS) entry which is preliminary data.</text>
</comment>
<dbReference type="GeneID" id="63840804"/>
<name>A0A9P4XWY1_CRYP1</name>
<evidence type="ECO:0000256" key="2">
    <source>
        <dbReference type="SAM" id="MobiDB-lite"/>
    </source>
</evidence>
<dbReference type="InterPro" id="IPR036910">
    <property type="entry name" value="HMG_box_dom_sf"/>
</dbReference>
<dbReference type="GO" id="GO:0003677">
    <property type="term" value="F:DNA binding"/>
    <property type="evidence" value="ECO:0007669"/>
    <property type="project" value="UniProtKB-UniRule"/>
</dbReference>
<dbReference type="SUPFAM" id="SSF47095">
    <property type="entry name" value="HMG-box"/>
    <property type="match status" value="2"/>
</dbReference>
<evidence type="ECO:0000313" key="5">
    <source>
        <dbReference type="Proteomes" id="UP000803844"/>
    </source>
</evidence>
<dbReference type="OrthoDB" id="1919336at2759"/>
<keyword evidence="5" id="KW-1185">Reference proteome</keyword>
<dbReference type="SMART" id="SM00398">
    <property type="entry name" value="HMG"/>
    <property type="match status" value="2"/>
</dbReference>
<accession>A0A9P4XWY1</accession>
<protein>
    <recommendedName>
        <fullName evidence="3">HMG box domain-containing protein</fullName>
    </recommendedName>
</protein>
<gene>
    <name evidence="4" type="ORF">M406DRAFT_357433</name>
</gene>
<sequence length="303" mass="33699">MLMTTMQSAVAQALRGCGLTITSRAIVARRSFLVAPSYSRARLAVRGYATATATQKATTTRAAKKPAAKKTTTTTTRKAAAGTTKKVAASKKPKAKAKAKAPAPKKKKVVDPEKKKAELKKELKKIALLHKEPKKEALNSWQVYLFDHIKGDKTLGKENFGPKLKELSAAYKDLPAAELQRLDQRSQQNRIKNAANYKQWVESHSVADIHAANNARRRLIYSFGMKLTPSKIVDERKPKQPATAFSQYIKSRNGVFATGNARDNMKQLSAEWRALSLSDRKPYSDLYAAEAVKYRREQERVGL</sequence>